<protein>
    <submittedName>
        <fullName evidence="1">Uncharacterized protein</fullName>
    </submittedName>
</protein>
<dbReference type="EMBL" id="GEEE01006619">
    <property type="protein sequence ID" value="JAP56606.1"/>
    <property type="molecule type" value="Transcribed_RNA"/>
</dbReference>
<feature type="non-terminal residue" evidence="1">
    <location>
        <position position="1"/>
    </location>
</feature>
<organism evidence="1">
    <name type="scientific">Schistocephalus solidus</name>
    <name type="common">Tapeworm</name>
    <dbReference type="NCBI Taxonomy" id="70667"/>
    <lineage>
        <taxon>Eukaryota</taxon>
        <taxon>Metazoa</taxon>
        <taxon>Spiralia</taxon>
        <taxon>Lophotrochozoa</taxon>
        <taxon>Platyhelminthes</taxon>
        <taxon>Cestoda</taxon>
        <taxon>Eucestoda</taxon>
        <taxon>Diphyllobothriidea</taxon>
        <taxon>Diphyllobothriidae</taxon>
        <taxon>Schistocephalus</taxon>
    </lineage>
</organism>
<name>A0A0X3QBD1_SCHSO</name>
<sequence>AILHQIDELNRKLKENQAGKVPLYLRPCLFTKMIYLFPDDVLLAGKVCILRVISSHRVYVFKLTWFRLGRNPLLVKIYSFVSFSEEKKSIESFYPGSSSCLGSLCLEDVGGVHCDQK</sequence>
<accession>A0A0X3QBD1</accession>
<evidence type="ECO:0000313" key="1">
    <source>
        <dbReference type="EMBL" id="JAP56606.1"/>
    </source>
</evidence>
<dbReference type="AlphaFoldDB" id="A0A0X3QBD1"/>
<reference evidence="1" key="1">
    <citation type="submission" date="2016-01" db="EMBL/GenBank/DDBJ databases">
        <title>Reference transcriptome for the parasite Schistocephalus solidus: insights into the molecular evolution of parasitism.</title>
        <authorList>
            <person name="Hebert F.O."/>
            <person name="Grambauer S."/>
            <person name="Barber I."/>
            <person name="Landry C.R."/>
            <person name="Aubin-Horth N."/>
        </authorList>
    </citation>
    <scope>NUCLEOTIDE SEQUENCE</scope>
</reference>
<dbReference type="EMBL" id="GEEE01018971">
    <property type="protein sequence ID" value="JAP44254.1"/>
    <property type="molecule type" value="Transcribed_RNA"/>
</dbReference>
<proteinExistence type="predicted"/>
<gene>
    <name evidence="1" type="ORF">TR93094</name>
</gene>